<proteinExistence type="predicted"/>
<reference evidence="1 2" key="1">
    <citation type="submission" date="2021-01" db="EMBL/GenBank/DDBJ databases">
        <title>Whole genome shotgun sequence of Asanoa siamensis NBRC 107932.</title>
        <authorList>
            <person name="Komaki H."/>
            <person name="Tamura T."/>
        </authorList>
    </citation>
    <scope>NUCLEOTIDE SEQUENCE [LARGE SCALE GENOMIC DNA]</scope>
    <source>
        <strain evidence="1 2">NBRC 107932</strain>
    </source>
</reference>
<dbReference type="Pfam" id="PF01042">
    <property type="entry name" value="Ribonuc_L-PSP"/>
    <property type="match status" value="1"/>
</dbReference>
<dbReference type="Proteomes" id="UP000604117">
    <property type="component" value="Unassembled WGS sequence"/>
</dbReference>
<dbReference type="EMBL" id="BONE01000039">
    <property type="protein sequence ID" value="GIF75114.1"/>
    <property type="molecule type" value="Genomic_DNA"/>
</dbReference>
<evidence type="ECO:0000313" key="2">
    <source>
        <dbReference type="Proteomes" id="UP000604117"/>
    </source>
</evidence>
<gene>
    <name evidence="1" type="ORF">Asi02nite_46320</name>
</gene>
<keyword evidence="2" id="KW-1185">Reference proteome</keyword>
<name>A0ABQ4CV08_9ACTN</name>
<comment type="caution">
    <text evidence="1">The sequence shown here is derived from an EMBL/GenBank/DDBJ whole genome shotgun (WGS) entry which is preliminary data.</text>
</comment>
<protein>
    <recommendedName>
        <fullName evidence="3">Enamine deaminase RidA (YjgF/YER057c/UK114 family)</fullName>
    </recommendedName>
</protein>
<organism evidence="1 2">
    <name type="scientific">Asanoa siamensis</name>
    <dbReference type="NCBI Taxonomy" id="926357"/>
    <lineage>
        <taxon>Bacteria</taxon>
        <taxon>Bacillati</taxon>
        <taxon>Actinomycetota</taxon>
        <taxon>Actinomycetes</taxon>
        <taxon>Micromonosporales</taxon>
        <taxon>Micromonosporaceae</taxon>
        <taxon>Asanoa</taxon>
    </lineage>
</organism>
<dbReference type="PANTHER" id="PTHR11803">
    <property type="entry name" value="2-IMINOBUTANOATE/2-IMINOPROPANOATE DEAMINASE RIDA"/>
    <property type="match status" value="1"/>
</dbReference>
<dbReference type="RefSeq" id="WP_203715996.1">
    <property type="nucleotide sequence ID" value="NZ_BONE01000039.1"/>
</dbReference>
<dbReference type="InterPro" id="IPR006175">
    <property type="entry name" value="YjgF/YER057c/UK114"/>
</dbReference>
<dbReference type="PANTHER" id="PTHR11803:SF39">
    <property type="entry name" value="2-IMINOBUTANOATE_2-IMINOPROPANOATE DEAMINASE"/>
    <property type="match status" value="1"/>
</dbReference>
<accession>A0ABQ4CV08</accession>
<dbReference type="Gene3D" id="3.30.1330.40">
    <property type="entry name" value="RutC-like"/>
    <property type="match status" value="1"/>
</dbReference>
<evidence type="ECO:0000313" key="1">
    <source>
        <dbReference type="EMBL" id="GIF75114.1"/>
    </source>
</evidence>
<evidence type="ECO:0008006" key="3">
    <source>
        <dbReference type="Google" id="ProtNLM"/>
    </source>
</evidence>
<sequence length="142" mass="15342">MSADRVENFGVPWEESYGYVQAIKRGDSIYLSGQLANDGPKIIGLAPLDQDGQIMDAANTGEQMRKAYENADVLLHRFGASLDDVVEETVYALDIDAAFEAAGPIRKAAYGRDDPQVASTLVGVTRLAIPGQLVEIKMVARV</sequence>
<dbReference type="InterPro" id="IPR035959">
    <property type="entry name" value="RutC-like_sf"/>
</dbReference>
<dbReference type="SUPFAM" id="SSF55298">
    <property type="entry name" value="YjgF-like"/>
    <property type="match status" value="1"/>
</dbReference>